<dbReference type="OrthoDB" id="191371at2759"/>
<sequence length="200" mass="22798">MSYINPSKSIIGPINDHFGHQLRRFSITGFFFPDFVIDAKMFDKCRHLTHLSVPQIIRHYARNVIINSFFTDIDKHLPKLQELYLIEIRVSGVDAIRPLTRCPHLQRLYFYCTHGFDQKAIDDMRPDFLALKTAVYHENNSITDTMQCVGDVYRIGVGIADTTGPAAEINLMGYAKSGQESAGIHFRTYSRAVIIEDSKG</sequence>
<dbReference type="GO" id="GO:0017040">
    <property type="term" value="F:N-acylsphingosine amidohydrolase activity"/>
    <property type="evidence" value="ECO:0007669"/>
    <property type="project" value="InterPro"/>
</dbReference>
<dbReference type="GO" id="GO:0042759">
    <property type="term" value="P:long-chain fatty acid biosynthetic process"/>
    <property type="evidence" value="ECO:0007669"/>
    <property type="project" value="TreeGrafter"/>
</dbReference>
<feature type="non-terminal residue" evidence="3">
    <location>
        <position position="200"/>
    </location>
</feature>
<dbReference type="InterPro" id="IPR006823">
    <property type="entry name" value="Ceramidase_alk"/>
</dbReference>
<dbReference type="EMBL" id="CAJPIZ010010601">
    <property type="protein sequence ID" value="CAG2112636.1"/>
    <property type="molecule type" value="Genomic_DNA"/>
</dbReference>
<dbReference type="Gene3D" id="3.80.10.10">
    <property type="entry name" value="Ribonuclease Inhibitor"/>
    <property type="match status" value="1"/>
</dbReference>
<dbReference type="PANTHER" id="PTHR12670:SF1">
    <property type="entry name" value="NEUTRAL CERAMIDASE"/>
    <property type="match status" value="1"/>
</dbReference>
<name>A0A7R9L1K6_9ACAR</name>
<dbReference type="Pfam" id="PF04734">
    <property type="entry name" value="Ceramidase_alk"/>
    <property type="match status" value="1"/>
</dbReference>
<protein>
    <recommendedName>
        <fullName evidence="1">Neutral ceramidase</fullName>
    </recommendedName>
</protein>
<feature type="domain" description="Neutral/alkaline non-lysosomal ceramidase N-terminal" evidence="2">
    <location>
        <begin position="153"/>
        <end position="198"/>
    </location>
</feature>
<dbReference type="AlphaFoldDB" id="A0A7R9L1K6"/>
<proteinExistence type="predicted"/>
<dbReference type="InterPro" id="IPR031329">
    <property type="entry name" value="NEUT/ALK_ceramidase_N"/>
</dbReference>
<evidence type="ECO:0000259" key="2">
    <source>
        <dbReference type="Pfam" id="PF04734"/>
    </source>
</evidence>
<dbReference type="GO" id="GO:0005576">
    <property type="term" value="C:extracellular region"/>
    <property type="evidence" value="ECO:0007669"/>
    <property type="project" value="TreeGrafter"/>
</dbReference>
<dbReference type="GO" id="GO:0046514">
    <property type="term" value="P:ceramide catabolic process"/>
    <property type="evidence" value="ECO:0007669"/>
    <property type="project" value="InterPro"/>
</dbReference>
<accession>A0A7R9L1K6</accession>
<dbReference type="GO" id="GO:0016020">
    <property type="term" value="C:membrane"/>
    <property type="evidence" value="ECO:0007669"/>
    <property type="project" value="GOC"/>
</dbReference>
<evidence type="ECO:0000256" key="1">
    <source>
        <dbReference type="ARBA" id="ARBA00019235"/>
    </source>
</evidence>
<dbReference type="Proteomes" id="UP000759131">
    <property type="component" value="Unassembled WGS sequence"/>
</dbReference>
<dbReference type="PANTHER" id="PTHR12670">
    <property type="entry name" value="CERAMIDASE"/>
    <property type="match status" value="1"/>
</dbReference>
<evidence type="ECO:0000313" key="3">
    <source>
        <dbReference type="EMBL" id="CAD7632206.1"/>
    </source>
</evidence>
<dbReference type="EMBL" id="OC865176">
    <property type="protein sequence ID" value="CAD7632206.1"/>
    <property type="molecule type" value="Genomic_DNA"/>
</dbReference>
<dbReference type="SUPFAM" id="SSF52047">
    <property type="entry name" value="RNI-like"/>
    <property type="match status" value="1"/>
</dbReference>
<organism evidence="3">
    <name type="scientific">Medioppia subpectinata</name>
    <dbReference type="NCBI Taxonomy" id="1979941"/>
    <lineage>
        <taxon>Eukaryota</taxon>
        <taxon>Metazoa</taxon>
        <taxon>Ecdysozoa</taxon>
        <taxon>Arthropoda</taxon>
        <taxon>Chelicerata</taxon>
        <taxon>Arachnida</taxon>
        <taxon>Acari</taxon>
        <taxon>Acariformes</taxon>
        <taxon>Sarcoptiformes</taxon>
        <taxon>Oribatida</taxon>
        <taxon>Brachypylina</taxon>
        <taxon>Oppioidea</taxon>
        <taxon>Oppiidae</taxon>
        <taxon>Medioppia</taxon>
    </lineage>
</organism>
<dbReference type="GO" id="GO:0046512">
    <property type="term" value="P:sphingosine biosynthetic process"/>
    <property type="evidence" value="ECO:0007669"/>
    <property type="project" value="TreeGrafter"/>
</dbReference>
<dbReference type="InterPro" id="IPR032675">
    <property type="entry name" value="LRR_dom_sf"/>
</dbReference>
<gene>
    <name evidence="3" type="ORF">OSB1V03_LOCUS12611</name>
</gene>
<evidence type="ECO:0000313" key="4">
    <source>
        <dbReference type="Proteomes" id="UP000759131"/>
    </source>
</evidence>
<keyword evidence="4" id="KW-1185">Reference proteome</keyword>
<reference evidence="3" key="1">
    <citation type="submission" date="2020-11" db="EMBL/GenBank/DDBJ databases">
        <authorList>
            <person name="Tran Van P."/>
        </authorList>
    </citation>
    <scope>NUCLEOTIDE SEQUENCE</scope>
</reference>